<dbReference type="InterPro" id="IPR020476">
    <property type="entry name" value="Nudix_hydrolase"/>
</dbReference>
<dbReference type="PRINTS" id="PR00502">
    <property type="entry name" value="NUDIXFAMILY"/>
</dbReference>
<dbReference type="InterPro" id="IPR015797">
    <property type="entry name" value="NUDIX_hydrolase-like_dom_sf"/>
</dbReference>
<reference evidence="5" key="1">
    <citation type="submission" date="2020-05" db="EMBL/GenBank/DDBJ databases">
        <authorList>
            <person name="Chiriac C."/>
            <person name="Salcher M."/>
            <person name="Ghai R."/>
            <person name="Kavagutti S V."/>
        </authorList>
    </citation>
    <scope>NUCLEOTIDE SEQUENCE</scope>
</reference>
<accession>A0A6J6BSA9</accession>
<keyword evidence="2" id="KW-0378">Hydrolase</keyword>
<evidence type="ECO:0000259" key="4">
    <source>
        <dbReference type="PROSITE" id="PS51462"/>
    </source>
</evidence>
<evidence type="ECO:0000256" key="3">
    <source>
        <dbReference type="ARBA" id="ARBA00022842"/>
    </source>
</evidence>
<evidence type="ECO:0000313" key="6">
    <source>
        <dbReference type="EMBL" id="CAB4584888.1"/>
    </source>
</evidence>
<dbReference type="AlphaFoldDB" id="A0A6J6BSA9"/>
<dbReference type="PANTHER" id="PTHR43046:SF12">
    <property type="entry name" value="GDP-MANNOSE MANNOSYL HYDROLASE"/>
    <property type="match status" value="1"/>
</dbReference>
<dbReference type="PROSITE" id="PS00893">
    <property type="entry name" value="NUDIX_BOX"/>
    <property type="match status" value="1"/>
</dbReference>
<feature type="domain" description="Nudix hydrolase" evidence="4">
    <location>
        <begin position="11"/>
        <end position="155"/>
    </location>
</feature>
<dbReference type="EMBL" id="CAEZTZ010000061">
    <property type="protein sequence ID" value="CAB4584888.1"/>
    <property type="molecule type" value="Genomic_DNA"/>
</dbReference>
<evidence type="ECO:0000313" key="5">
    <source>
        <dbReference type="EMBL" id="CAB4541876.1"/>
    </source>
</evidence>
<dbReference type="Gene3D" id="3.90.79.10">
    <property type="entry name" value="Nucleoside Triphosphate Pyrophosphohydrolase"/>
    <property type="match status" value="1"/>
</dbReference>
<keyword evidence="3" id="KW-0460">Magnesium</keyword>
<dbReference type="SUPFAM" id="SSF55811">
    <property type="entry name" value="Nudix"/>
    <property type="match status" value="1"/>
</dbReference>
<dbReference type="InterPro" id="IPR020084">
    <property type="entry name" value="NUDIX_hydrolase_CS"/>
</dbReference>
<comment type="cofactor">
    <cofactor evidence="1">
        <name>Mg(2+)</name>
        <dbReference type="ChEBI" id="CHEBI:18420"/>
    </cofactor>
</comment>
<dbReference type="Pfam" id="PF00293">
    <property type="entry name" value="NUDIX"/>
    <property type="match status" value="1"/>
</dbReference>
<dbReference type="PANTHER" id="PTHR43046">
    <property type="entry name" value="GDP-MANNOSE MANNOSYL HYDROLASE"/>
    <property type="match status" value="1"/>
</dbReference>
<gene>
    <name evidence="5" type="ORF">UFOPK1413_00776</name>
    <name evidence="6" type="ORF">UFOPK1767_00564</name>
</gene>
<dbReference type="CDD" id="cd04685">
    <property type="entry name" value="NUDIX_Hydrolase"/>
    <property type="match status" value="1"/>
</dbReference>
<dbReference type="InterPro" id="IPR000086">
    <property type="entry name" value="NUDIX_hydrolase_dom"/>
</dbReference>
<organism evidence="5">
    <name type="scientific">freshwater metagenome</name>
    <dbReference type="NCBI Taxonomy" id="449393"/>
    <lineage>
        <taxon>unclassified sequences</taxon>
        <taxon>metagenomes</taxon>
        <taxon>ecological metagenomes</taxon>
    </lineage>
</organism>
<proteinExistence type="predicted"/>
<dbReference type="GO" id="GO:0016787">
    <property type="term" value="F:hydrolase activity"/>
    <property type="evidence" value="ECO:0007669"/>
    <property type="project" value="UniProtKB-KW"/>
</dbReference>
<evidence type="ECO:0000256" key="1">
    <source>
        <dbReference type="ARBA" id="ARBA00001946"/>
    </source>
</evidence>
<evidence type="ECO:0000256" key="2">
    <source>
        <dbReference type="ARBA" id="ARBA00022801"/>
    </source>
</evidence>
<name>A0A6J6BSA9_9ZZZZ</name>
<protein>
    <submittedName>
        <fullName evidence="5">Unannotated protein</fullName>
    </submittedName>
</protein>
<sequence>MIHPEGRTHVLHRETARIVLHDGQGKFLLMHTRFDHRVGLPPRWITPGGGIDDGETPLEAAVRELQEETGLIVEPDALGEMLDAVEGYWDWPDGTYFHSYVDHFFALRVDEFELDRSGWMESEHHDVIDIRWWTLDEIRAEAPFIGPERLIEVLERVS</sequence>
<dbReference type="PROSITE" id="PS51462">
    <property type="entry name" value="NUDIX"/>
    <property type="match status" value="1"/>
</dbReference>
<dbReference type="EMBL" id="CAEZSG010000122">
    <property type="protein sequence ID" value="CAB4541876.1"/>
    <property type="molecule type" value="Genomic_DNA"/>
</dbReference>